<proteinExistence type="predicted"/>
<dbReference type="InterPro" id="IPR005883">
    <property type="entry name" value="PilM"/>
</dbReference>
<organism evidence="1 2">
    <name type="scientific">Alicyclobacillus acidoterrestris (strain ATCC 49025 / DSM 3922 / CIP 106132 / NCIMB 13137 / GD3B)</name>
    <dbReference type="NCBI Taxonomy" id="1356854"/>
    <lineage>
        <taxon>Bacteria</taxon>
        <taxon>Bacillati</taxon>
        <taxon>Bacillota</taxon>
        <taxon>Bacilli</taxon>
        <taxon>Bacillales</taxon>
        <taxon>Alicyclobacillaceae</taxon>
        <taxon>Alicyclobacillus</taxon>
    </lineage>
</organism>
<dbReference type="STRING" id="1356854.N007_11460"/>
<dbReference type="InterPro" id="IPR043129">
    <property type="entry name" value="ATPase_NBD"/>
</dbReference>
<dbReference type="OrthoDB" id="2690797at2"/>
<dbReference type="PANTHER" id="PTHR32432">
    <property type="entry name" value="CELL DIVISION PROTEIN FTSA-RELATED"/>
    <property type="match status" value="1"/>
</dbReference>
<dbReference type="EMBL" id="CP080467">
    <property type="protein sequence ID" value="UNO49652.1"/>
    <property type="molecule type" value="Genomic_DNA"/>
</dbReference>
<dbReference type="Gene3D" id="3.30.1490.300">
    <property type="match status" value="1"/>
</dbReference>
<dbReference type="PANTHER" id="PTHR32432:SF3">
    <property type="entry name" value="ETHANOLAMINE UTILIZATION PROTEIN EUTJ"/>
    <property type="match status" value="1"/>
</dbReference>
<gene>
    <name evidence="1" type="primary">pilM</name>
    <name evidence="1" type="ORF">K1I37_03690</name>
</gene>
<accession>A0A9E6ZHF9</accession>
<dbReference type="SUPFAM" id="SSF53067">
    <property type="entry name" value="Actin-like ATPase domain"/>
    <property type="match status" value="1"/>
</dbReference>
<protein>
    <submittedName>
        <fullName evidence="1">Pilus assembly protein PilM</fullName>
    </submittedName>
</protein>
<sequence>MARGQGTSRIGLDIGLDAIRVVELQVGQTLRLQQMSEQPVEAGVFHGGDDVDWIRLEQLIDHALHGYKLRGKRVHVSIPSVYTVIRQLTLPNFTDEELREVIEFELTNTIHLPFAEVVFDFVRCPASTDQGEGDNVSVILIAADGAFIRPLVERLRKRKIKVASIDIRPLAKFRVLLRVVELPETFILTEMDTHGTSVHVFHDGLLYLTREVPVILGDKTDSPLEGGFGEGVDDSAAGATAMAATDELSLPATAPARVHPSLEVLSLSDYVGRIASELERTMNFFQYTLNQRSAQFQEIIMTGSHLLNPHQQANITDRTGVLVRTLSFQDVIQTNFIAGRRGRLIAGDGSVSVDYTAAIGLAMREE</sequence>
<reference evidence="2" key="1">
    <citation type="journal article" date="2022" name="G3 (Bethesda)">
        <title>Unveiling the complete genome sequence of Alicyclobacillus acidoterrestris DSM 3922T, a taint-producing strain.</title>
        <authorList>
            <person name="Leonardo I.C."/>
            <person name="Barreto Crespo M.T."/>
            <person name="Gaspar F.B."/>
        </authorList>
    </citation>
    <scope>NUCLEOTIDE SEQUENCE [LARGE SCALE GENOMIC DNA]</scope>
    <source>
        <strain evidence="2">DSM 3922</strain>
    </source>
</reference>
<dbReference type="AlphaFoldDB" id="T0BJJ3"/>
<evidence type="ECO:0000313" key="2">
    <source>
        <dbReference type="Proteomes" id="UP000829401"/>
    </source>
</evidence>
<dbReference type="InterPro" id="IPR050696">
    <property type="entry name" value="FtsA/MreB"/>
</dbReference>
<dbReference type="RefSeq" id="WP_021297340.1">
    <property type="nucleotide sequence ID" value="NZ_AURB01000151.1"/>
</dbReference>
<keyword evidence="2" id="KW-1185">Reference proteome</keyword>
<dbReference type="Pfam" id="PF11104">
    <property type="entry name" value="PilM_2"/>
    <property type="match status" value="1"/>
</dbReference>
<name>T0BJJ3_ALIAG</name>
<accession>T0BJJ3</accession>
<dbReference type="Proteomes" id="UP000829401">
    <property type="component" value="Chromosome"/>
</dbReference>
<evidence type="ECO:0000313" key="1">
    <source>
        <dbReference type="EMBL" id="UNO49652.1"/>
    </source>
</evidence>
<dbReference type="eggNOG" id="COG4972">
    <property type="taxonomic scope" value="Bacteria"/>
</dbReference>
<dbReference type="Gene3D" id="3.30.420.40">
    <property type="match status" value="2"/>
</dbReference>
<dbReference type="KEGG" id="aaco:K1I37_03690"/>